<dbReference type="EMBL" id="BAAABU010000042">
    <property type="protein sequence ID" value="GAA0264779.1"/>
    <property type="molecule type" value="Genomic_DNA"/>
</dbReference>
<dbReference type="RefSeq" id="WP_343940555.1">
    <property type="nucleotide sequence ID" value="NZ_BAAABU010000042.1"/>
</dbReference>
<gene>
    <name evidence="6" type="ORF">GCM10010492_77190</name>
</gene>
<dbReference type="InterPro" id="IPR032808">
    <property type="entry name" value="DoxX"/>
</dbReference>
<evidence type="ECO:0000256" key="2">
    <source>
        <dbReference type="ARBA" id="ARBA00022692"/>
    </source>
</evidence>
<feature type="transmembrane region" description="Helical" evidence="5">
    <location>
        <begin position="74"/>
        <end position="95"/>
    </location>
</feature>
<evidence type="ECO:0000256" key="1">
    <source>
        <dbReference type="ARBA" id="ARBA00004141"/>
    </source>
</evidence>
<dbReference type="Proteomes" id="UP001500416">
    <property type="component" value="Unassembled WGS sequence"/>
</dbReference>
<accession>A0ABN0UXR2</accession>
<evidence type="ECO:0000256" key="5">
    <source>
        <dbReference type="SAM" id="Phobius"/>
    </source>
</evidence>
<keyword evidence="7" id="KW-1185">Reference proteome</keyword>
<evidence type="ECO:0000256" key="4">
    <source>
        <dbReference type="ARBA" id="ARBA00023136"/>
    </source>
</evidence>
<name>A0ABN0UXR2_9PSEU</name>
<keyword evidence="3 5" id="KW-1133">Transmembrane helix</keyword>
<evidence type="ECO:0000313" key="6">
    <source>
        <dbReference type="EMBL" id="GAA0264779.1"/>
    </source>
</evidence>
<feature type="transmembrane region" description="Helical" evidence="5">
    <location>
        <begin position="102"/>
        <end position="123"/>
    </location>
</feature>
<comment type="caution">
    <text evidence="6">The sequence shown here is derived from an EMBL/GenBank/DDBJ whole genome shotgun (WGS) entry which is preliminary data.</text>
</comment>
<evidence type="ECO:0000313" key="7">
    <source>
        <dbReference type="Proteomes" id="UP001500416"/>
    </source>
</evidence>
<keyword evidence="2 5" id="KW-0812">Transmembrane</keyword>
<evidence type="ECO:0000256" key="3">
    <source>
        <dbReference type="ARBA" id="ARBA00022989"/>
    </source>
</evidence>
<feature type="transmembrane region" description="Helical" evidence="5">
    <location>
        <begin position="6"/>
        <end position="26"/>
    </location>
</feature>
<organism evidence="6 7">
    <name type="scientific">Saccharothrix mutabilis subsp. mutabilis</name>
    <dbReference type="NCBI Taxonomy" id="66855"/>
    <lineage>
        <taxon>Bacteria</taxon>
        <taxon>Bacillati</taxon>
        <taxon>Actinomycetota</taxon>
        <taxon>Actinomycetes</taxon>
        <taxon>Pseudonocardiales</taxon>
        <taxon>Pseudonocardiaceae</taxon>
        <taxon>Saccharothrix</taxon>
    </lineage>
</organism>
<reference evidence="6 7" key="1">
    <citation type="journal article" date="2019" name="Int. J. Syst. Evol. Microbiol.">
        <title>The Global Catalogue of Microorganisms (GCM) 10K type strain sequencing project: providing services to taxonomists for standard genome sequencing and annotation.</title>
        <authorList>
            <consortium name="The Broad Institute Genomics Platform"/>
            <consortium name="The Broad Institute Genome Sequencing Center for Infectious Disease"/>
            <person name="Wu L."/>
            <person name="Ma J."/>
        </authorList>
    </citation>
    <scope>NUCLEOTIDE SEQUENCE [LARGE SCALE GENOMIC DNA]</scope>
    <source>
        <strain evidence="6 7">JCM 3380</strain>
    </source>
</reference>
<dbReference type="Pfam" id="PF13564">
    <property type="entry name" value="DoxX_2"/>
    <property type="match status" value="1"/>
</dbReference>
<protein>
    <submittedName>
        <fullName evidence="6">DoxX family protein</fullName>
    </submittedName>
</protein>
<feature type="transmembrane region" description="Helical" evidence="5">
    <location>
        <begin position="47"/>
        <end position="68"/>
    </location>
</feature>
<comment type="subcellular location">
    <subcellularLocation>
        <location evidence="1">Membrane</location>
        <topology evidence="1">Multi-pass membrane protein</topology>
    </subcellularLocation>
</comment>
<keyword evidence="4 5" id="KW-0472">Membrane</keyword>
<proteinExistence type="predicted"/>
<sequence length="128" mass="13044">MDLALWIVTGVLAAAYLGGGVGKIIVPKEKIHAYGPSAHWTEDYSAAAVKGIGALEVLGAVGLVVPALVGVAPVLVPVAAVGLGLVMVGAVVTRLRRGEHRLVAVDLVYLVLLAFVAVGRFAWVPSAA</sequence>